<dbReference type="AlphaFoldDB" id="A0A1H8F8H3"/>
<gene>
    <name evidence="1" type="ORF">SAMN05444955_10859</name>
</gene>
<dbReference type="EMBL" id="FOCQ01000008">
    <property type="protein sequence ID" value="SEN27836.1"/>
    <property type="molecule type" value="Genomic_DNA"/>
</dbReference>
<protein>
    <submittedName>
        <fullName evidence="1">Uncharacterized protein</fullName>
    </submittedName>
</protein>
<evidence type="ECO:0000313" key="1">
    <source>
        <dbReference type="EMBL" id="SEN27836.1"/>
    </source>
</evidence>
<proteinExistence type="predicted"/>
<name>A0A1H8F8H3_9BACL</name>
<reference evidence="1 2" key="1">
    <citation type="submission" date="2016-10" db="EMBL/GenBank/DDBJ databases">
        <authorList>
            <person name="de Groot N.N."/>
        </authorList>
    </citation>
    <scope>NUCLEOTIDE SEQUENCE [LARGE SCALE GENOMIC DNA]</scope>
    <source>
        <strain evidence="1 2">DSM 46701</strain>
    </source>
</reference>
<sequence length="167" mass="19468">MWMRVLAKRLFATVFLSVLLASLLSLIPMLEQHGDENSELPVFEPATEKKLSENQLVDFLLSQSLRMQLKRVDWKNEGSLFLELEQTPGMSQEAMYRELFRIVKNCLVETENIQIVRLYVHGANVNDFLLEAGRKQIAGDPQMKNINHWTDKKYLEEMFEITRFSSS</sequence>
<organism evidence="1 2">
    <name type="scientific">Lihuaxuella thermophila</name>
    <dbReference type="NCBI Taxonomy" id="1173111"/>
    <lineage>
        <taxon>Bacteria</taxon>
        <taxon>Bacillati</taxon>
        <taxon>Bacillota</taxon>
        <taxon>Bacilli</taxon>
        <taxon>Bacillales</taxon>
        <taxon>Thermoactinomycetaceae</taxon>
        <taxon>Lihuaxuella</taxon>
    </lineage>
</organism>
<keyword evidence="2" id="KW-1185">Reference proteome</keyword>
<dbReference type="STRING" id="1173111.SAMN05444955_10859"/>
<dbReference type="OrthoDB" id="2990148at2"/>
<evidence type="ECO:0000313" key="2">
    <source>
        <dbReference type="Proteomes" id="UP000199695"/>
    </source>
</evidence>
<dbReference type="Proteomes" id="UP000199695">
    <property type="component" value="Unassembled WGS sequence"/>
</dbReference>
<dbReference type="RefSeq" id="WP_089968424.1">
    <property type="nucleotide sequence ID" value="NZ_FOCQ01000008.1"/>
</dbReference>
<accession>A0A1H8F8H3</accession>